<dbReference type="SUPFAM" id="SSF56219">
    <property type="entry name" value="DNase I-like"/>
    <property type="match status" value="1"/>
</dbReference>
<proteinExistence type="predicted"/>
<dbReference type="PANTHER" id="PTHR42834">
    <property type="entry name" value="ENDONUCLEASE/EXONUCLEASE/PHOSPHATASE FAMILY PROTEIN (AFU_ORTHOLOGUE AFUA_3G09210)"/>
    <property type="match status" value="1"/>
</dbReference>
<dbReference type="PANTHER" id="PTHR42834:SF1">
    <property type="entry name" value="ENDONUCLEASE_EXONUCLEASE_PHOSPHATASE FAMILY PROTEIN (AFU_ORTHOLOGUE AFUA_3G09210)"/>
    <property type="match status" value="1"/>
</dbReference>
<dbReference type="AlphaFoldDB" id="A0A6C0HR31"/>
<dbReference type="EMBL" id="MN740004">
    <property type="protein sequence ID" value="QHT82797.1"/>
    <property type="molecule type" value="Genomic_DNA"/>
</dbReference>
<evidence type="ECO:0000259" key="1">
    <source>
        <dbReference type="Pfam" id="PF03372"/>
    </source>
</evidence>
<name>A0A6C0HR31_9ZZZZ</name>
<feature type="domain" description="Endonuclease/exonuclease/phosphatase" evidence="1">
    <location>
        <begin position="46"/>
        <end position="311"/>
    </location>
</feature>
<organism evidence="2">
    <name type="scientific">viral metagenome</name>
    <dbReference type="NCBI Taxonomy" id="1070528"/>
    <lineage>
        <taxon>unclassified sequences</taxon>
        <taxon>metagenomes</taxon>
        <taxon>organismal metagenomes</taxon>
    </lineage>
</organism>
<sequence>MQFKEILISLVVGLFALRKSDTECPAVPLSPANRVPTGESTFKIMQYNVEWLFIDYFGASNCPGDGCSWKNESEAKIHLNYVSKIITDLNPDIVNFCEVEGCDELNQLVANLGENSGYKPYLKKGTDSATGQNVGMITRVDPNVNLFRTEEKISYPISGSKCGYTGQTTLTGVSKHYFTEFKLYGHNVLFVGAHLVAFPTDSARCAQREAQAQVLQNTIFQYFSKGYEIMVLGDFNDFDAEVMDSNNNKPKSHVLDIMKGKFGTYAGKYDLNTASEKIPKALRFSDWWDKNNNCVSTPTEFSLIDHILITPFLNDKIKKAYIYQGYEEFCGTYNSDHYPMIIELDPNI</sequence>
<protein>
    <recommendedName>
        <fullName evidence="1">Endonuclease/exonuclease/phosphatase domain-containing protein</fullName>
    </recommendedName>
</protein>
<evidence type="ECO:0000313" key="2">
    <source>
        <dbReference type="EMBL" id="QHT82797.1"/>
    </source>
</evidence>
<dbReference type="InterPro" id="IPR036691">
    <property type="entry name" value="Endo/exonu/phosph_ase_sf"/>
</dbReference>
<dbReference type="GO" id="GO:0003824">
    <property type="term" value="F:catalytic activity"/>
    <property type="evidence" value="ECO:0007669"/>
    <property type="project" value="InterPro"/>
</dbReference>
<dbReference type="Pfam" id="PF03372">
    <property type="entry name" value="Exo_endo_phos"/>
    <property type="match status" value="1"/>
</dbReference>
<dbReference type="InterPro" id="IPR005135">
    <property type="entry name" value="Endo/exonuclease/phosphatase"/>
</dbReference>
<reference evidence="2" key="1">
    <citation type="journal article" date="2020" name="Nature">
        <title>Giant virus diversity and host interactions through global metagenomics.</title>
        <authorList>
            <person name="Schulz F."/>
            <person name="Roux S."/>
            <person name="Paez-Espino D."/>
            <person name="Jungbluth S."/>
            <person name="Walsh D.A."/>
            <person name="Denef V.J."/>
            <person name="McMahon K.D."/>
            <person name="Konstantinidis K.T."/>
            <person name="Eloe-Fadrosh E.A."/>
            <person name="Kyrpides N.C."/>
            <person name="Woyke T."/>
        </authorList>
    </citation>
    <scope>NUCLEOTIDE SEQUENCE</scope>
    <source>
        <strain evidence="2">GVMAG-M-3300023184-165</strain>
    </source>
</reference>
<dbReference type="Gene3D" id="3.60.10.10">
    <property type="entry name" value="Endonuclease/exonuclease/phosphatase"/>
    <property type="match status" value="1"/>
</dbReference>
<accession>A0A6C0HR31</accession>